<sequence length="68" mass="7413">MKEVFRTNDLVKLSFIEHLLQEAGVQYFIADQHISAVEGNIGAFPRRVMVADDLAAAAQTALAEVEPG</sequence>
<evidence type="ECO:0000313" key="2">
    <source>
        <dbReference type="EMBL" id="KCZ59833.1"/>
    </source>
</evidence>
<name>A0A059DYX1_9PROT</name>
<evidence type="ECO:0000259" key="1">
    <source>
        <dbReference type="Pfam" id="PF09413"/>
    </source>
</evidence>
<comment type="caution">
    <text evidence="2">The sequence shown here is derived from an EMBL/GenBank/DDBJ whole genome shotgun (WGS) entry which is preliminary data.</text>
</comment>
<feature type="domain" description="DUF2007" evidence="1">
    <location>
        <begin position="1"/>
        <end position="66"/>
    </location>
</feature>
<organism evidence="2 3">
    <name type="scientific">Hyphomonas atlantica</name>
    <dbReference type="NCBI Taxonomy" id="1280948"/>
    <lineage>
        <taxon>Bacteria</taxon>
        <taxon>Pseudomonadati</taxon>
        <taxon>Pseudomonadota</taxon>
        <taxon>Alphaproteobacteria</taxon>
        <taxon>Hyphomonadales</taxon>
        <taxon>Hyphomonadaceae</taxon>
        <taxon>Hyphomonas</taxon>
    </lineage>
</organism>
<dbReference type="STRING" id="1280948.HY36_06805"/>
<dbReference type="AlphaFoldDB" id="A0A059DYX1"/>
<dbReference type="InterPro" id="IPR011322">
    <property type="entry name" value="N-reg_PII-like_a/b"/>
</dbReference>
<protein>
    <recommendedName>
        <fullName evidence="1">DUF2007 domain-containing protein</fullName>
    </recommendedName>
</protein>
<dbReference type="Gene3D" id="3.30.70.790">
    <property type="entry name" value="UreE, C-terminal domain"/>
    <property type="match status" value="1"/>
</dbReference>
<evidence type="ECO:0000313" key="3">
    <source>
        <dbReference type="Proteomes" id="UP000024547"/>
    </source>
</evidence>
<dbReference type="InterPro" id="IPR018551">
    <property type="entry name" value="DUF2007"/>
</dbReference>
<dbReference type="eggNOG" id="ENOG5032YJ8">
    <property type="taxonomic scope" value="Bacteria"/>
</dbReference>
<dbReference type="SUPFAM" id="SSF54913">
    <property type="entry name" value="GlnB-like"/>
    <property type="match status" value="1"/>
</dbReference>
<dbReference type="RefSeq" id="WP_035553102.1">
    <property type="nucleotide sequence ID" value="NZ_AWFH01000034.1"/>
</dbReference>
<keyword evidence="3" id="KW-1185">Reference proteome</keyword>
<gene>
    <name evidence="2" type="ORF">HY36_06805</name>
</gene>
<dbReference type="Pfam" id="PF09413">
    <property type="entry name" value="DUF2007"/>
    <property type="match status" value="1"/>
</dbReference>
<dbReference type="EMBL" id="AWFH01000034">
    <property type="protein sequence ID" value="KCZ59833.1"/>
    <property type="molecule type" value="Genomic_DNA"/>
</dbReference>
<dbReference type="OrthoDB" id="5297170at2"/>
<dbReference type="Proteomes" id="UP000024547">
    <property type="component" value="Unassembled WGS sequence"/>
</dbReference>
<accession>A0A059DYX1</accession>
<proteinExistence type="predicted"/>
<reference evidence="2 3" key="1">
    <citation type="journal article" date="2014" name="Antonie Van Leeuwenhoek">
        <title>Hyphomonas beringensis sp. nov. and Hyphomonas chukchiensis sp. nov., isolated from surface seawater of the Bering Sea and Chukchi Sea.</title>
        <authorList>
            <person name="Li C."/>
            <person name="Lai Q."/>
            <person name="Li G."/>
            <person name="Dong C."/>
            <person name="Wang J."/>
            <person name="Liao Y."/>
            <person name="Shao Z."/>
        </authorList>
    </citation>
    <scope>NUCLEOTIDE SEQUENCE [LARGE SCALE GENOMIC DNA]</scope>
    <source>
        <strain evidence="2 3">22II1-22F38</strain>
    </source>
</reference>
<dbReference type="PATRIC" id="fig|1280948.3.peg.2456"/>